<dbReference type="InterPro" id="IPR036249">
    <property type="entry name" value="Thioredoxin-like_sf"/>
</dbReference>
<evidence type="ECO:0000313" key="3">
    <source>
        <dbReference type="Proteomes" id="UP000593566"/>
    </source>
</evidence>
<dbReference type="GeneID" id="59332698"/>
<dbReference type="InterPro" id="IPR012336">
    <property type="entry name" value="Thioredoxin-like_fold"/>
</dbReference>
<dbReference type="AlphaFoldDB" id="A0A8H6KZK3"/>
<comment type="caution">
    <text evidence="2">The sequence shown here is derived from an EMBL/GenBank/DDBJ whole genome shotgun (WGS) entry which is preliminary data.</text>
</comment>
<dbReference type="Gene3D" id="3.40.30.10">
    <property type="entry name" value="Glutaredoxin"/>
    <property type="match status" value="1"/>
</dbReference>
<dbReference type="EMBL" id="JACCJB010000002">
    <property type="protein sequence ID" value="KAF6229952.1"/>
    <property type="molecule type" value="Genomic_DNA"/>
</dbReference>
<feature type="domain" description="Thioredoxin-like fold" evidence="1">
    <location>
        <begin position="18"/>
        <end position="204"/>
    </location>
</feature>
<dbReference type="RefSeq" id="XP_037157209.1">
    <property type="nucleotide sequence ID" value="XM_037295208.1"/>
</dbReference>
<dbReference type="Pfam" id="PF13462">
    <property type="entry name" value="Thioredoxin_4"/>
    <property type="match status" value="1"/>
</dbReference>
<evidence type="ECO:0000313" key="2">
    <source>
        <dbReference type="EMBL" id="KAF6229952.1"/>
    </source>
</evidence>
<name>A0A8H6KZK3_9LECA</name>
<evidence type="ECO:0000259" key="1">
    <source>
        <dbReference type="Pfam" id="PF13462"/>
    </source>
</evidence>
<dbReference type="PANTHER" id="PTHR33875">
    <property type="entry name" value="OS09G0542200 PROTEIN"/>
    <property type="match status" value="1"/>
</dbReference>
<dbReference type="SUPFAM" id="SSF52833">
    <property type="entry name" value="Thioredoxin-like"/>
    <property type="match status" value="1"/>
</dbReference>
<accession>A0A8H6KZK3</accession>
<dbReference type="Proteomes" id="UP000593566">
    <property type="component" value="Unassembled WGS sequence"/>
</dbReference>
<organism evidence="2 3">
    <name type="scientific">Letharia lupina</name>
    <dbReference type="NCBI Taxonomy" id="560253"/>
    <lineage>
        <taxon>Eukaryota</taxon>
        <taxon>Fungi</taxon>
        <taxon>Dikarya</taxon>
        <taxon>Ascomycota</taxon>
        <taxon>Pezizomycotina</taxon>
        <taxon>Lecanoromycetes</taxon>
        <taxon>OSLEUM clade</taxon>
        <taxon>Lecanoromycetidae</taxon>
        <taxon>Lecanorales</taxon>
        <taxon>Lecanorineae</taxon>
        <taxon>Parmeliaceae</taxon>
        <taxon>Letharia</taxon>
    </lineage>
</organism>
<sequence>MALAPKFAGQAYSSNVSPKAVHTIELYLDYVCPFSAKMFNTLYNSVLPNVPKKYPAKVQFLFRQQIQPWHPSSTLVHEAGAAVLRLAPDKFWPFSEALFEHQKEFFDVNVVHEARNDTYRRLAKLAGSVGLEESKVFELLEISDKPGEGGSLNVGNKVTDDVKLMVKANRRVGVHVTPTILFDGIEEGSISSSFTGQQWEEWLDKNVK</sequence>
<proteinExistence type="predicted"/>
<protein>
    <recommendedName>
        <fullName evidence="1">Thioredoxin-like fold domain-containing protein</fullName>
    </recommendedName>
</protein>
<gene>
    <name evidence="2" type="ORF">HO133_004290</name>
</gene>
<keyword evidence="3" id="KW-1185">Reference proteome</keyword>
<reference evidence="2 3" key="1">
    <citation type="journal article" date="2020" name="Genomics">
        <title>Complete, high-quality genomes from long-read metagenomic sequencing of two wolf lichen thalli reveals enigmatic genome architecture.</title>
        <authorList>
            <person name="McKenzie S.K."/>
            <person name="Walston R.F."/>
            <person name="Allen J.L."/>
        </authorList>
    </citation>
    <scope>NUCLEOTIDE SEQUENCE [LARGE SCALE GENOMIC DNA]</scope>
    <source>
        <strain evidence="2">WasteWater1</strain>
    </source>
</reference>
<dbReference type="PANTHER" id="PTHR33875:SF2">
    <property type="entry name" value="ACR183CP"/>
    <property type="match status" value="1"/>
</dbReference>